<dbReference type="RefSeq" id="XP_053016259.1">
    <property type="nucleotide sequence ID" value="XM_053165457.1"/>
</dbReference>
<evidence type="ECO:0000313" key="2">
    <source>
        <dbReference type="EMBL" id="WAQ80704.1"/>
    </source>
</evidence>
<dbReference type="PRINTS" id="PR01217">
    <property type="entry name" value="PRICHEXTENSN"/>
</dbReference>
<feature type="compositionally biased region" description="Pro residues" evidence="1">
    <location>
        <begin position="164"/>
        <end position="189"/>
    </location>
</feature>
<feature type="compositionally biased region" description="Low complexity" evidence="1">
    <location>
        <begin position="261"/>
        <end position="273"/>
    </location>
</feature>
<sequence>MANSPTSDSIETEELIQLEMTISNDDDEAAASKEAEKPAKRRPPTFEAAFSQARSLPNHARVNYEQALISTNHSARPDSLVLLPAPSSAENTAENNLHSLERLILNEQLHPLDLSLHDPASNFLTSLVDSEPSASSTELVFNPSISSPPPHHPPPQQQHSLSGSPPPQPPSPPPQPLLSPPASPTPFPEDPNSSPPGLYGSSPPAEPESPSPSPPAPKPISPPKKSAPPPRPPPLKLCLPSRPRRPAIETSQTPYNSPAGSNPSTPTLSTSNLRPITDQPANVLKRTIQASSSSATNHPPAAKKQKINPLFLSSNSSHSSPGPKIVSETDKLKVWKRIHLLRAQRDLHTQRTLSSSSKSSEELDRLEKLANTTPLSSAIELKNQAQEYVDMIQKIQDALGEELVRVQLEESVLRHVRGIIADRLVKNQEWNQQHS</sequence>
<feature type="region of interest" description="Disordered" evidence="1">
    <location>
        <begin position="135"/>
        <end position="275"/>
    </location>
</feature>
<gene>
    <name evidence="2" type="ORF">PtA15_1A42</name>
</gene>
<proteinExistence type="predicted"/>
<keyword evidence="3" id="KW-1185">Reference proteome</keyword>
<dbReference type="EMBL" id="CP110421">
    <property type="protein sequence ID" value="WAQ80704.1"/>
    <property type="molecule type" value="Genomic_DNA"/>
</dbReference>
<evidence type="ECO:0000256" key="1">
    <source>
        <dbReference type="SAM" id="MobiDB-lite"/>
    </source>
</evidence>
<dbReference type="GeneID" id="77806341"/>
<feature type="compositionally biased region" description="Low complexity" evidence="1">
    <location>
        <begin position="191"/>
        <end position="203"/>
    </location>
</feature>
<feature type="compositionally biased region" description="Pro residues" evidence="1">
    <location>
        <begin position="146"/>
        <end position="156"/>
    </location>
</feature>
<protein>
    <submittedName>
        <fullName evidence="2">Uncharacterized protein</fullName>
    </submittedName>
</protein>
<organism evidence="2 3">
    <name type="scientific">Puccinia triticina</name>
    <dbReference type="NCBI Taxonomy" id="208348"/>
    <lineage>
        <taxon>Eukaryota</taxon>
        <taxon>Fungi</taxon>
        <taxon>Dikarya</taxon>
        <taxon>Basidiomycota</taxon>
        <taxon>Pucciniomycotina</taxon>
        <taxon>Pucciniomycetes</taxon>
        <taxon>Pucciniales</taxon>
        <taxon>Pucciniaceae</taxon>
        <taxon>Puccinia</taxon>
    </lineage>
</organism>
<feature type="region of interest" description="Disordered" evidence="1">
    <location>
        <begin position="21"/>
        <end position="46"/>
    </location>
</feature>
<reference evidence="2" key="1">
    <citation type="submission" date="2022-10" db="EMBL/GenBank/DDBJ databases">
        <title>Puccinia triticina Genome sequencing and assembly.</title>
        <authorList>
            <person name="Li C."/>
        </authorList>
    </citation>
    <scope>NUCLEOTIDE SEQUENCE</scope>
    <source>
        <strain evidence="2">Pt15</strain>
    </source>
</reference>
<dbReference type="Proteomes" id="UP001164743">
    <property type="component" value="Chromosome 1A"/>
</dbReference>
<name>A0ABY7C6X4_9BASI</name>
<evidence type="ECO:0000313" key="3">
    <source>
        <dbReference type="Proteomes" id="UP001164743"/>
    </source>
</evidence>
<feature type="compositionally biased region" description="Polar residues" evidence="1">
    <location>
        <begin position="249"/>
        <end position="260"/>
    </location>
</feature>
<accession>A0ABY7C6X4</accession>
<feature type="compositionally biased region" description="Pro residues" evidence="1">
    <location>
        <begin position="204"/>
        <end position="235"/>
    </location>
</feature>